<dbReference type="InterPro" id="IPR036427">
    <property type="entry name" value="Bromodomain-like_sf"/>
</dbReference>
<dbReference type="InterPro" id="IPR014001">
    <property type="entry name" value="Helicase_ATP-bd"/>
</dbReference>
<dbReference type="SMART" id="SM00487">
    <property type="entry name" value="DEXDc"/>
    <property type="match status" value="1"/>
</dbReference>
<dbReference type="AlphaFoldDB" id="A0A8H6YIK6"/>
<evidence type="ECO:0000259" key="12">
    <source>
        <dbReference type="PROSITE" id="PS51192"/>
    </source>
</evidence>
<dbReference type="GO" id="GO:0005694">
    <property type="term" value="C:chromosome"/>
    <property type="evidence" value="ECO:0007669"/>
    <property type="project" value="TreeGrafter"/>
</dbReference>
<protein>
    <recommendedName>
        <fullName evidence="8">DNA 3'-5' helicase</fullName>
        <ecNumber evidence="8">5.6.2.4</ecNumber>
    </recommendedName>
</protein>
<evidence type="ECO:0000256" key="9">
    <source>
        <dbReference type="PROSITE-ProRule" id="PRU00035"/>
    </source>
</evidence>
<dbReference type="GO" id="GO:0000724">
    <property type="term" value="P:double-strand break repair via homologous recombination"/>
    <property type="evidence" value="ECO:0007669"/>
    <property type="project" value="TreeGrafter"/>
</dbReference>
<comment type="caution">
    <text evidence="14">The sequence shown here is derived from an EMBL/GenBank/DDBJ whole genome shotgun (WGS) entry which is preliminary data.</text>
</comment>
<dbReference type="PANTHER" id="PTHR13710">
    <property type="entry name" value="DNA HELICASE RECQ FAMILY MEMBER"/>
    <property type="match status" value="1"/>
</dbReference>
<sequence>MPFAPLVDLDPQKLGIASSKLCEVFGVSSLRPHQTETGQNVLKGISTILDIPTGGGKTLAYWYPLFYYWAPGNTDKNSQKIILVVGPLTALMESQATSLNEKGVPAVAITSNSKNPEQLLQDVGDNKYRIVLLSPEMAITSKFHELVLSNKSFSDNIICQVVDEGHCITEWGNDDFRPEFSKLHLLLGRLPSGLPLIVGSATMPRDVIDDIVKKLRLRADCVRVSVSNAKPNIALSVRILQHPQDTFADLMTFFPRNFRVPEDFPQTLFYVDGRIEVEKIQDFLRHNCPEHVNNKIFEFYHRHISEKQKKIIQDRIENGTLRGVATTDALGMGMDFQRIMRVILWMLPRSFLSLVQKIGRCVRLADLLGEAVLYITSSAFMRYEIELEILKGDIADDADDEDAPEPPLDLVEGEQMDRDAAVDADDEANPKAAPKRKSKKAMSAMEARDRRFLLEYVVTTDCRRIPWNKFFGNDSKLALPYPAPPGARCCDNCTPDLFPVETIRLVGGSTLKPGRRRQGKASDEELISAVKETLRTTRNDIARREFPNQYIITAVRWHWAPRFGAEVVAVIQDLLLQHPDLEAEAREAERRDRAFLELQVLAEKDLRKKLVVIFDACHEAILNQTRPASKAGKPAEKICQIFMALPRKTAWPAYYQIIKYPMSIAKIKQFSHTKHVKSTTEYAMLWHILFQNAQEFNVEGSQIYNDALFLQGVLDKTLAEQAELHSVPGI</sequence>
<dbReference type="SUPFAM" id="SSF47370">
    <property type="entry name" value="Bromodomain"/>
    <property type="match status" value="1"/>
</dbReference>
<evidence type="ECO:0000256" key="7">
    <source>
        <dbReference type="ARBA" id="ARBA00034617"/>
    </source>
</evidence>
<gene>
    <name evidence="14" type="ORF">MVEN_00776200</name>
</gene>
<accession>A0A8H6YIK6</accession>
<proteinExistence type="inferred from homology"/>
<dbReference type="InterPro" id="IPR011545">
    <property type="entry name" value="DEAD/DEAH_box_helicase_dom"/>
</dbReference>
<evidence type="ECO:0000256" key="5">
    <source>
        <dbReference type="ARBA" id="ARBA00023125"/>
    </source>
</evidence>
<keyword evidence="4 9" id="KW-0103">Bromodomain</keyword>
<dbReference type="SMART" id="SM00490">
    <property type="entry name" value="HELICc"/>
    <property type="match status" value="1"/>
</dbReference>
<dbReference type="GO" id="GO:0003677">
    <property type="term" value="F:DNA binding"/>
    <property type="evidence" value="ECO:0007669"/>
    <property type="project" value="UniProtKB-KW"/>
</dbReference>
<dbReference type="SMART" id="SM00297">
    <property type="entry name" value="BROMO"/>
    <property type="match status" value="1"/>
</dbReference>
<name>A0A8H6YIK6_9AGAR</name>
<keyword evidence="3" id="KW-0067">ATP-binding</keyword>
<feature type="domain" description="Helicase C-terminal" evidence="13">
    <location>
        <begin position="246"/>
        <end position="411"/>
    </location>
</feature>
<reference evidence="14" key="1">
    <citation type="submission" date="2020-05" db="EMBL/GenBank/DDBJ databases">
        <title>Mycena genomes resolve the evolution of fungal bioluminescence.</title>
        <authorList>
            <person name="Tsai I.J."/>
        </authorList>
    </citation>
    <scope>NUCLEOTIDE SEQUENCE</scope>
    <source>
        <strain evidence="14">CCC161011</strain>
    </source>
</reference>
<evidence type="ECO:0000256" key="10">
    <source>
        <dbReference type="SAM" id="MobiDB-lite"/>
    </source>
</evidence>
<dbReference type="InterPro" id="IPR027417">
    <property type="entry name" value="P-loop_NTPase"/>
</dbReference>
<evidence type="ECO:0000313" key="14">
    <source>
        <dbReference type="EMBL" id="KAF7360458.1"/>
    </source>
</evidence>
<comment type="catalytic activity">
    <reaction evidence="7">
        <text>Couples ATP hydrolysis with the unwinding of duplex DNA by translocating in the 3'-5' direction.</text>
        <dbReference type="EC" id="5.6.2.4"/>
    </reaction>
</comment>
<dbReference type="GO" id="GO:0005524">
    <property type="term" value="F:ATP binding"/>
    <property type="evidence" value="ECO:0007669"/>
    <property type="project" value="UniProtKB-KW"/>
</dbReference>
<evidence type="ECO:0000256" key="8">
    <source>
        <dbReference type="ARBA" id="ARBA00034808"/>
    </source>
</evidence>
<keyword evidence="14" id="KW-0378">Hydrolase</keyword>
<dbReference type="PANTHER" id="PTHR13710:SF105">
    <property type="entry name" value="ATP-DEPENDENT DNA HELICASE Q1"/>
    <property type="match status" value="1"/>
</dbReference>
<keyword evidence="2" id="KW-0547">Nucleotide-binding</keyword>
<evidence type="ECO:0000256" key="1">
    <source>
        <dbReference type="ARBA" id="ARBA00005446"/>
    </source>
</evidence>
<feature type="domain" description="Helicase ATP-binding" evidence="12">
    <location>
        <begin position="38"/>
        <end position="221"/>
    </location>
</feature>
<dbReference type="GO" id="GO:0043138">
    <property type="term" value="F:3'-5' DNA helicase activity"/>
    <property type="evidence" value="ECO:0007669"/>
    <property type="project" value="UniProtKB-EC"/>
</dbReference>
<evidence type="ECO:0000259" key="11">
    <source>
        <dbReference type="PROSITE" id="PS50014"/>
    </source>
</evidence>
<dbReference type="OrthoDB" id="10261556at2759"/>
<dbReference type="Proteomes" id="UP000620124">
    <property type="component" value="Unassembled WGS sequence"/>
</dbReference>
<dbReference type="GO" id="GO:0006325">
    <property type="term" value="P:chromatin organization"/>
    <property type="evidence" value="ECO:0007669"/>
    <property type="project" value="UniProtKB-ARBA"/>
</dbReference>
<dbReference type="Gene3D" id="3.40.50.300">
    <property type="entry name" value="P-loop containing nucleotide triphosphate hydrolases"/>
    <property type="match status" value="2"/>
</dbReference>
<evidence type="ECO:0000256" key="6">
    <source>
        <dbReference type="ARBA" id="ARBA00023235"/>
    </source>
</evidence>
<dbReference type="GO" id="GO:0009378">
    <property type="term" value="F:four-way junction helicase activity"/>
    <property type="evidence" value="ECO:0007669"/>
    <property type="project" value="TreeGrafter"/>
</dbReference>
<dbReference type="Pfam" id="PF00439">
    <property type="entry name" value="Bromodomain"/>
    <property type="match status" value="1"/>
</dbReference>
<dbReference type="SUPFAM" id="SSF52540">
    <property type="entry name" value="P-loop containing nucleoside triphosphate hydrolases"/>
    <property type="match status" value="1"/>
</dbReference>
<organism evidence="14 15">
    <name type="scientific">Mycena venus</name>
    <dbReference type="NCBI Taxonomy" id="2733690"/>
    <lineage>
        <taxon>Eukaryota</taxon>
        <taxon>Fungi</taxon>
        <taxon>Dikarya</taxon>
        <taxon>Basidiomycota</taxon>
        <taxon>Agaricomycotina</taxon>
        <taxon>Agaricomycetes</taxon>
        <taxon>Agaricomycetidae</taxon>
        <taxon>Agaricales</taxon>
        <taxon>Marasmiineae</taxon>
        <taxon>Mycenaceae</taxon>
        <taxon>Mycena</taxon>
    </lineage>
</organism>
<keyword evidence="15" id="KW-1185">Reference proteome</keyword>
<evidence type="ECO:0000256" key="2">
    <source>
        <dbReference type="ARBA" id="ARBA00022741"/>
    </source>
</evidence>
<dbReference type="Pfam" id="PF00271">
    <property type="entry name" value="Helicase_C"/>
    <property type="match status" value="1"/>
</dbReference>
<feature type="domain" description="Bromo" evidence="11">
    <location>
        <begin position="634"/>
        <end position="704"/>
    </location>
</feature>
<dbReference type="InterPro" id="IPR001487">
    <property type="entry name" value="Bromodomain"/>
</dbReference>
<evidence type="ECO:0000313" key="15">
    <source>
        <dbReference type="Proteomes" id="UP000620124"/>
    </source>
</evidence>
<dbReference type="Gene3D" id="1.20.920.10">
    <property type="entry name" value="Bromodomain-like"/>
    <property type="match status" value="1"/>
</dbReference>
<dbReference type="EC" id="5.6.2.4" evidence="8"/>
<comment type="similarity">
    <text evidence="1">Belongs to the helicase family. RecQ subfamily.</text>
</comment>
<evidence type="ECO:0000256" key="4">
    <source>
        <dbReference type="ARBA" id="ARBA00023117"/>
    </source>
</evidence>
<evidence type="ECO:0000259" key="13">
    <source>
        <dbReference type="PROSITE" id="PS51194"/>
    </source>
</evidence>
<evidence type="ECO:0000256" key="3">
    <source>
        <dbReference type="ARBA" id="ARBA00022840"/>
    </source>
</evidence>
<keyword evidence="6" id="KW-0413">Isomerase</keyword>
<dbReference type="PROSITE" id="PS50014">
    <property type="entry name" value="BROMODOMAIN_2"/>
    <property type="match status" value="1"/>
</dbReference>
<dbReference type="GO" id="GO:0005737">
    <property type="term" value="C:cytoplasm"/>
    <property type="evidence" value="ECO:0007669"/>
    <property type="project" value="TreeGrafter"/>
</dbReference>
<dbReference type="PROSITE" id="PS51192">
    <property type="entry name" value="HELICASE_ATP_BIND_1"/>
    <property type="match status" value="1"/>
</dbReference>
<dbReference type="Pfam" id="PF00270">
    <property type="entry name" value="DEAD"/>
    <property type="match status" value="1"/>
</dbReference>
<keyword evidence="5" id="KW-0238">DNA-binding</keyword>
<dbReference type="PROSITE" id="PS51194">
    <property type="entry name" value="HELICASE_CTER"/>
    <property type="match status" value="1"/>
</dbReference>
<dbReference type="InterPro" id="IPR001650">
    <property type="entry name" value="Helicase_C-like"/>
</dbReference>
<dbReference type="EMBL" id="JACAZI010000005">
    <property type="protein sequence ID" value="KAF7360458.1"/>
    <property type="molecule type" value="Genomic_DNA"/>
</dbReference>
<feature type="region of interest" description="Disordered" evidence="10">
    <location>
        <begin position="396"/>
        <end position="442"/>
    </location>
</feature>
<dbReference type="GO" id="GO:0016787">
    <property type="term" value="F:hydrolase activity"/>
    <property type="evidence" value="ECO:0007669"/>
    <property type="project" value="UniProtKB-KW"/>
</dbReference>